<accession>A0A0E9PE20</accession>
<evidence type="ECO:0000313" key="1">
    <source>
        <dbReference type="EMBL" id="JAH02305.1"/>
    </source>
</evidence>
<dbReference type="EMBL" id="GBXM01106272">
    <property type="protein sequence ID" value="JAH02305.1"/>
    <property type="molecule type" value="Transcribed_RNA"/>
</dbReference>
<proteinExistence type="predicted"/>
<name>A0A0E9PE20_ANGAN</name>
<reference evidence="1" key="1">
    <citation type="submission" date="2014-11" db="EMBL/GenBank/DDBJ databases">
        <authorList>
            <person name="Amaro Gonzalez C."/>
        </authorList>
    </citation>
    <scope>NUCLEOTIDE SEQUENCE</scope>
</reference>
<organism evidence="1">
    <name type="scientific">Anguilla anguilla</name>
    <name type="common">European freshwater eel</name>
    <name type="synonym">Muraena anguilla</name>
    <dbReference type="NCBI Taxonomy" id="7936"/>
    <lineage>
        <taxon>Eukaryota</taxon>
        <taxon>Metazoa</taxon>
        <taxon>Chordata</taxon>
        <taxon>Craniata</taxon>
        <taxon>Vertebrata</taxon>
        <taxon>Euteleostomi</taxon>
        <taxon>Actinopterygii</taxon>
        <taxon>Neopterygii</taxon>
        <taxon>Teleostei</taxon>
        <taxon>Anguilliformes</taxon>
        <taxon>Anguillidae</taxon>
        <taxon>Anguilla</taxon>
    </lineage>
</organism>
<sequence>MLFSCTLAERTSTHSAFSDKDTEGCHTSAVLSSKLLFNSIHFL</sequence>
<protein>
    <submittedName>
        <fullName evidence="1">Uncharacterized protein</fullName>
    </submittedName>
</protein>
<dbReference type="AlphaFoldDB" id="A0A0E9PE20"/>
<reference evidence="1" key="2">
    <citation type="journal article" date="2015" name="Fish Shellfish Immunol.">
        <title>Early steps in the European eel (Anguilla anguilla)-Vibrio vulnificus interaction in the gills: Role of the RtxA13 toxin.</title>
        <authorList>
            <person name="Callol A."/>
            <person name="Pajuelo D."/>
            <person name="Ebbesson L."/>
            <person name="Teles M."/>
            <person name="MacKenzie S."/>
            <person name="Amaro C."/>
        </authorList>
    </citation>
    <scope>NUCLEOTIDE SEQUENCE</scope>
</reference>